<dbReference type="InterPro" id="IPR000671">
    <property type="entry name" value="Peptidase_A31"/>
</dbReference>
<dbReference type="GO" id="GO:0004190">
    <property type="term" value="F:aspartic-type endopeptidase activity"/>
    <property type="evidence" value="ECO:0007669"/>
    <property type="project" value="UniProtKB-KW"/>
</dbReference>
<evidence type="ECO:0008006" key="6">
    <source>
        <dbReference type="Google" id="ProtNLM"/>
    </source>
</evidence>
<name>X1JVQ9_9ZZZZ</name>
<dbReference type="PANTHER" id="PTHR30302">
    <property type="entry name" value="HYDROGENASE 1 MATURATION PROTEASE"/>
    <property type="match status" value="1"/>
</dbReference>
<dbReference type="CDD" id="cd00518">
    <property type="entry name" value="H2MP"/>
    <property type="match status" value="1"/>
</dbReference>
<organism evidence="5">
    <name type="scientific">marine sediment metagenome</name>
    <dbReference type="NCBI Taxonomy" id="412755"/>
    <lineage>
        <taxon>unclassified sequences</taxon>
        <taxon>metagenomes</taxon>
        <taxon>ecological metagenomes</taxon>
    </lineage>
</organism>
<evidence type="ECO:0000256" key="4">
    <source>
        <dbReference type="ARBA" id="ARBA00022801"/>
    </source>
</evidence>
<gene>
    <name evidence="5" type="ORF">S03H2_64900</name>
</gene>
<dbReference type="GO" id="GO:0008047">
    <property type="term" value="F:enzyme activator activity"/>
    <property type="evidence" value="ECO:0007669"/>
    <property type="project" value="InterPro"/>
</dbReference>
<dbReference type="InterPro" id="IPR023430">
    <property type="entry name" value="Pept_HybD-like_dom_sf"/>
</dbReference>
<keyword evidence="3" id="KW-0064">Aspartyl protease</keyword>
<dbReference type="EMBL" id="BARU01042207">
    <property type="protein sequence ID" value="GAH82354.1"/>
    <property type="molecule type" value="Genomic_DNA"/>
</dbReference>
<comment type="similarity">
    <text evidence="1">Belongs to the peptidase A31 family.</text>
</comment>
<evidence type="ECO:0000256" key="2">
    <source>
        <dbReference type="ARBA" id="ARBA00022670"/>
    </source>
</evidence>
<keyword evidence="4" id="KW-0378">Hydrolase</keyword>
<evidence type="ECO:0000256" key="1">
    <source>
        <dbReference type="ARBA" id="ARBA00006814"/>
    </source>
</evidence>
<dbReference type="PRINTS" id="PR00446">
    <property type="entry name" value="HYDRGNUPTAKE"/>
</dbReference>
<reference evidence="5" key="1">
    <citation type="journal article" date="2014" name="Front. Microbiol.">
        <title>High frequency of phylogenetically diverse reductive dehalogenase-homologous genes in deep subseafloor sedimentary metagenomes.</title>
        <authorList>
            <person name="Kawai M."/>
            <person name="Futagami T."/>
            <person name="Toyoda A."/>
            <person name="Takaki Y."/>
            <person name="Nishi S."/>
            <person name="Hori S."/>
            <person name="Arai W."/>
            <person name="Tsubouchi T."/>
            <person name="Morono Y."/>
            <person name="Uchiyama I."/>
            <person name="Ito T."/>
            <person name="Fujiyama A."/>
            <person name="Inagaki F."/>
            <person name="Takami H."/>
        </authorList>
    </citation>
    <scope>NUCLEOTIDE SEQUENCE</scope>
    <source>
        <strain evidence="5">Expedition CK06-06</strain>
    </source>
</reference>
<dbReference type="NCBIfam" id="TIGR00072">
    <property type="entry name" value="hydrog_prot"/>
    <property type="match status" value="1"/>
</dbReference>
<accession>X1JVQ9</accession>
<keyword evidence="2" id="KW-0645">Protease</keyword>
<evidence type="ECO:0000313" key="5">
    <source>
        <dbReference type="EMBL" id="GAH82354.1"/>
    </source>
</evidence>
<dbReference type="SUPFAM" id="SSF53163">
    <property type="entry name" value="HybD-like"/>
    <property type="match status" value="1"/>
</dbReference>
<comment type="caution">
    <text evidence="5">The sequence shown here is derived from an EMBL/GenBank/DDBJ whole genome shotgun (WGS) entry which is preliminary data.</text>
</comment>
<evidence type="ECO:0000256" key="3">
    <source>
        <dbReference type="ARBA" id="ARBA00022750"/>
    </source>
</evidence>
<feature type="non-terminal residue" evidence="5">
    <location>
        <position position="147"/>
    </location>
</feature>
<protein>
    <recommendedName>
        <fullName evidence="6">Hydrogenase maturation protease</fullName>
    </recommendedName>
</protein>
<dbReference type="PANTHER" id="PTHR30302:SF1">
    <property type="entry name" value="HYDROGENASE 2 MATURATION PROTEASE"/>
    <property type="match status" value="1"/>
</dbReference>
<proteinExistence type="inferred from homology"/>
<dbReference type="Gene3D" id="3.40.50.1450">
    <property type="entry name" value="HybD-like"/>
    <property type="match status" value="1"/>
</dbReference>
<dbReference type="AlphaFoldDB" id="X1JVQ9"/>
<dbReference type="GO" id="GO:0016485">
    <property type="term" value="P:protein processing"/>
    <property type="evidence" value="ECO:0007669"/>
    <property type="project" value="TreeGrafter"/>
</dbReference>
<sequence>MILGDDGIGVHVAQELAREIRDENIDVRDVSVDGLNLLELIVGYDRLVVIDAIMTEVGEVGEIYRIKPENVCDPSCSAISPHHFNLATTIEIGKKLFPMEMPEEVTVFAVGTREVARVTEEMTSKVKEAIPKVVNLVLEQVDPANKY</sequence>
<dbReference type="Pfam" id="PF01750">
    <property type="entry name" value="HycI"/>
    <property type="match status" value="1"/>
</dbReference>